<dbReference type="CDD" id="cd18787">
    <property type="entry name" value="SF2_C_DEAD"/>
    <property type="match status" value="1"/>
</dbReference>
<evidence type="ECO:0000256" key="5">
    <source>
        <dbReference type="ARBA" id="ARBA00022884"/>
    </source>
</evidence>
<keyword evidence="12" id="KW-1185">Reference proteome</keyword>
<dbReference type="PROSITE" id="PS51192">
    <property type="entry name" value="HELICASE_ATP_BIND_1"/>
    <property type="match status" value="1"/>
</dbReference>
<gene>
    <name evidence="11" type="ORF">FGO68_gene16313</name>
</gene>
<dbReference type="OrthoDB" id="7396459at2759"/>
<dbReference type="InterPro" id="IPR011545">
    <property type="entry name" value="DEAD/DEAH_box_helicase_dom"/>
</dbReference>
<evidence type="ECO:0000259" key="10">
    <source>
        <dbReference type="PROSITE" id="PS51194"/>
    </source>
</evidence>
<dbReference type="CDD" id="cd17960">
    <property type="entry name" value="DEADc_DDX55"/>
    <property type="match status" value="1"/>
</dbReference>
<dbReference type="PROSITE" id="PS00039">
    <property type="entry name" value="DEAD_ATP_HELICASE"/>
    <property type="match status" value="1"/>
</dbReference>
<keyword evidence="3 6" id="KW-0347">Helicase</keyword>
<dbReference type="AlphaFoldDB" id="A0A8J8NTB3"/>
<evidence type="ECO:0000256" key="7">
    <source>
        <dbReference type="RuleBase" id="RU365068"/>
    </source>
</evidence>
<name>A0A8J8NTB3_HALGN</name>
<dbReference type="InterPro" id="IPR001650">
    <property type="entry name" value="Helicase_C-like"/>
</dbReference>
<accession>A0A8J8NTB3</accession>
<dbReference type="SMART" id="SM00490">
    <property type="entry name" value="HELICc"/>
    <property type="match status" value="1"/>
</dbReference>
<evidence type="ECO:0000259" key="9">
    <source>
        <dbReference type="PROSITE" id="PS51192"/>
    </source>
</evidence>
<dbReference type="Pfam" id="PF00271">
    <property type="entry name" value="Helicase_C"/>
    <property type="match status" value="1"/>
</dbReference>
<dbReference type="InterPro" id="IPR025313">
    <property type="entry name" value="SPB4-like_CTE"/>
</dbReference>
<comment type="caution">
    <text evidence="11">The sequence shown here is derived from an EMBL/GenBank/DDBJ whole genome shotgun (WGS) entry which is preliminary data.</text>
</comment>
<dbReference type="GO" id="GO:0003724">
    <property type="term" value="F:RNA helicase activity"/>
    <property type="evidence" value="ECO:0007669"/>
    <property type="project" value="UniProtKB-EC"/>
</dbReference>
<dbReference type="SUPFAM" id="SSF52540">
    <property type="entry name" value="P-loop containing nucleoside triphosphate hydrolases"/>
    <property type="match status" value="1"/>
</dbReference>
<comment type="similarity">
    <text evidence="6">Belongs to the DEAD box helicase family.</text>
</comment>
<dbReference type="InterPro" id="IPR014001">
    <property type="entry name" value="Helicase_ATP-bd"/>
</dbReference>
<dbReference type="GO" id="GO:0005524">
    <property type="term" value="F:ATP binding"/>
    <property type="evidence" value="ECO:0007669"/>
    <property type="project" value="UniProtKB-UniRule"/>
</dbReference>
<dbReference type="EC" id="3.6.4.13" evidence="7"/>
<feature type="domain" description="Helicase C-terminal" evidence="10">
    <location>
        <begin position="248"/>
        <end position="423"/>
    </location>
</feature>
<dbReference type="Gene3D" id="3.40.50.300">
    <property type="entry name" value="P-loop containing nucleotide triphosphate hydrolases"/>
    <property type="match status" value="2"/>
</dbReference>
<dbReference type="InterPro" id="IPR000629">
    <property type="entry name" value="RNA-helicase_DEAD-box_CS"/>
</dbReference>
<comment type="catalytic activity">
    <reaction evidence="7">
        <text>ATP + H2O = ADP + phosphate + H(+)</text>
        <dbReference type="Rhea" id="RHEA:13065"/>
        <dbReference type="ChEBI" id="CHEBI:15377"/>
        <dbReference type="ChEBI" id="CHEBI:15378"/>
        <dbReference type="ChEBI" id="CHEBI:30616"/>
        <dbReference type="ChEBI" id="CHEBI:43474"/>
        <dbReference type="ChEBI" id="CHEBI:456216"/>
        <dbReference type="EC" id="3.6.4.13"/>
    </reaction>
</comment>
<dbReference type="GO" id="GO:0003723">
    <property type="term" value="F:RNA binding"/>
    <property type="evidence" value="ECO:0007669"/>
    <property type="project" value="UniProtKB-UniRule"/>
</dbReference>
<keyword evidence="4 6" id="KW-0067">ATP-binding</keyword>
<evidence type="ECO:0000256" key="1">
    <source>
        <dbReference type="ARBA" id="ARBA00022741"/>
    </source>
</evidence>
<proteinExistence type="inferred from homology"/>
<dbReference type="SMART" id="SM01178">
    <property type="entry name" value="DUF4217"/>
    <property type="match status" value="1"/>
</dbReference>
<evidence type="ECO:0000256" key="2">
    <source>
        <dbReference type="ARBA" id="ARBA00022801"/>
    </source>
</evidence>
<feature type="compositionally biased region" description="Basic and acidic residues" evidence="8">
    <location>
        <begin position="510"/>
        <end position="543"/>
    </location>
</feature>
<dbReference type="PANTHER" id="PTHR24031">
    <property type="entry name" value="RNA HELICASE"/>
    <property type="match status" value="1"/>
</dbReference>
<dbReference type="SMART" id="SM00487">
    <property type="entry name" value="DEXDc"/>
    <property type="match status" value="1"/>
</dbReference>
<dbReference type="InterPro" id="IPR027417">
    <property type="entry name" value="P-loop_NTPase"/>
</dbReference>
<evidence type="ECO:0000256" key="6">
    <source>
        <dbReference type="RuleBase" id="RU000492"/>
    </source>
</evidence>
<sequence length="602" mass="70048">MNFLQVSKVQKAVIPLFLSNKDVCVKACTGSGKTLAFTVPLVQSLLKLNKEIQDGNRSQPDKHEIVALILAPSRELAMQIHKIVQDFREVVPEAFSMCYLIGGNKIEYDLQRIKEKGCNVVVGTVGRMFDLFKREVVSFKKLEILVMDEADKILEDGHETQVSHIMSVLPRQRRTGLFSATMTSQLKNLIKLGMRNPHFIEVRIENEGIFAFKQDKNDKSITIKEFDLNIDKEELKQQIKEISEVPSNLQNFYQVIENQAQKLPQLMGFLSKTKPSRLIIFFGTCASVDFHVIILRMLLSEKATFFKLHGKIDQKKRSKIYNEFKTQSNEMEGLHQILLTTDLAARGIDIPDVDWIIQYDPPQDSDQFVHRIGRTARAGRSGKSLIYLQKNEESYAEFLIKKQVKMELLENIADTPMKVPEIKAQVQVEMKQDRDLIDKASNAFVSFVRYYKEHALQYIFSMKLLDIGEVANAFFLFRVPRVKEILNIQLKSFTTDHSVKFEEIPYKDKNKEKQKEGVNKKRLEKMEWKKEKNNEEIEKEDKRKKNFSQGQKKKKKAENDWNEWEELQKEENLFKKLKQGKINIRQFNKQVYGDSDFEGESD</sequence>
<evidence type="ECO:0000313" key="12">
    <source>
        <dbReference type="Proteomes" id="UP000785679"/>
    </source>
</evidence>
<evidence type="ECO:0000256" key="3">
    <source>
        <dbReference type="ARBA" id="ARBA00022806"/>
    </source>
</evidence>
<evidence type="ECO:0000256" key="4">
    <source>
        <dbReference type="ARBA" id="ARBA00022840"/>
    </source>
</evidence>
<organism evidence="11 12">
    <name type="scientific">Halteria grandinella</name>
    <dbReference type="NCBI Taxonomy" id="5974"/>
    <lineage>
        <taxon>Eukaryota</taxon>
        <taxon>Sar</taxon>
        <taxon>Alveolata</taxon>
        <taxon>Ciliophora</taxon>
        <taxon>Intramacronucleata</taxon>
        <taxon>Spirotrichea</taxon>
        <taxon>Stichotrichia</taxon>
        <taxon>Sporadotrichida</taxon>
        <taxon>Halteriidae</taxon>
        <taxon>Halteria</taxon>
    </lineage>
</organism>
<feature type="region of interest" description="Disordered" evidence="8">
    <location>
        <begin position="510"/>
        <end position="561"/>
    </location>
</feature>
<dbReference type="GO" id="GO:0016787">
    <property type="term" value="F:hydrolase activity"/>
    <property type="evidence" value="ECO:0007669"/>
    <property type="project" value="UniProtKB-KW"/>
</dbReference>
<keyword evidence="5 7" id="KW-0694">RNA-binding</keyword>
<dbReference type="Pfam" id="PF13959">
    <property type="entry name" value="CTE_SPB4"/>
    <property type="match status" value="1"/>
</dbReference>
<reference evidence="11" key="1">
    <citation type="submission" date="2019-06" db="EMBL/GenBank/DDBJ databases">
        <authorList>
            <person name="Zheng W."/>
        </authorList>
    </citation>
    <scope>NUCLEOTIDE SEQUENCE</scope>
    <source>
        <strain evidence="11">QDHG01</strain>
    </source>
</reference>
<keyword evidence="1 6" id="KW-0547">Nucleotide-binding</keyword>
<dbReference type="Proteomes" id="UP000785679">
    <property type="component" value="Unassembled WGS sequence"/>
</dbReference>
<evidence type="ECO:0000313" key="11">
    <source>
        <dbReference type="EMBL" id="TNV81361.1"/>
    </source>
</evidence>
<evidence type="ECO:0000256" key="8">
    <source>
        <dbReference type="SAM" id="MobiDB-lite"/>
    </source>
</evidence>
<dbReference type="Pfam" id="PF00270">
    <property type="entry name" value="DEAD"/>
    <property type="match status" value="1"/>
</dbReference>
<feature type="compositionally biased region" description="Basic residues" evidence="8">
    <location>
        <begin position="544"/>
        <end position="556"/>
    </location>
</feature>
<dbReference type="EMBL" id="RRYP01006245">
    <property type="protein sequence ID" value="TNV81361.1"/>
    <property type="molecule type" value="Genomic_DNA"/>
</dbReference>
<dbReference type="PROSITE" id="PS51194">
    <property type="entry name" value="HELICASE_CTER"/>
    <property type="match status" value="1"/>
</dbReference>
<keyword evidence="2 6" id="KW-0378">Hydrolase</keyword>
<comment type="function">
    <text evidence="7">RNA helicase.</text>
</comment>
<feature type="domain" description="Helicase ATP-binding" evidence="9">
    <location>
        <begin position="14"/>
        <end position="200"/>
    </location>
</feature>
<protein>
    <recommendedName>
        <fullName evidence="7">ATP-dependent RNA helicase</fullName>
        <ecNumber evidence="7">3.6.4.13</ecNumber>
    </recommendedName>
</protein>
<comment type="domain">
    <text evidence="7">The Q motif is unique to and characteristic of the DEAD box family of RNA helicases and controls ATP binding and hydrolysis.</text>
</comment>